<protein>
    <recommendedName>
        <fullName evidence="2">Phage tail tape measure protein domain-containing protein</fullName>
    </recommendedName>
</protein>
<dbReference type="PANTHER" id="PTHR37813:SF1">
    <property type="entry name" value="FELS-2 PROPHAGE PROTEIN"/>
    <property type="match status" value="1"/>
</dbReference>
<proteinExistence type="predicted"/>
<feature type="non-terminal residue" evidence="3">
    <location>
        <position position="1"/>
    </location>
</feature>
<dbReference type="InterPro" id="IPR010090">
    <property type="entry name" value="Phage_tape_meas"/>
</dbReference>
<accession>X1RPZ2</accession>
<evidence type="ECO:0000313" key="3">
    <source>
        <dbReference type="EMBL" id="GAI65250.1"/>
    </source>
</evidence>
<organism evidence="3">
    <name type="scientific">marine sediment metagenome</name>
    <dbReference type="NCBI Taxonomy" id="412755"/>
    <lineage>
        <taxon>unclassified sequences</taxon>
        <taxon>metagenomes</taxon>
        <taxon>ecological metagenomes</taxon>
    </lineage>
</organism>
<sequence length="272" mass="28639">SYTAAMSKAASATSAFNKSAVGVDAQLQKSAKAAGVFTTATTKQSSALQSSGKQIKAAKTRLQTLESQTKKTGQQMILTWQSVIRIFTIQVIHQMISKVTSSLGEATRSAMGLEIQLAEIQTIGGPLKDDFAGLANEVRELSDAFGISAEIVAEGIYQTLSNQVARATESFTFFATAADFSIAAVTSADAAVNLLSSTVNAFGYNASQATLIGAKLFKTIELGRIRGEEFANTFGRIAVLASRLGVSLDEVLASIATLTIAGLRYNEAFTLL</sequence>
<dbReference type="AlphaFoldDB" id="X1RPZ2"/>
<dbReference type="PANTHER" id="PTHR37813">
    <property type="entry name" value="FELS-2 PROPHAGE PROTEIN"/>
    <property type="match status" value="1"/>
</dbReference>
<dbReference type="NCBIfam" id="TIGR01760">
    <property type="entry name" value="tape_meas_TP901"/>
    <property type="match status" value="1"/>
</dbReference>
<name>X1RPZ2_9ZZZZ</name>
<feature type="domain" description="Phage tail tape measure protein" evidence="2">
    <location>
        <begin position="137"/>
        <end position="270"/>
    </location>
</feature>
<gene>
    <name evidence="3" type="ORF">S12H4_10716</name>
</gene>
<evidence type="ECO:0000256" key="1">
    <source>
        <dbReference type="ARBA" id="ARBA00022612"/>
    </source>
</evidence>
<reference evidence="3" key="1">
    <citation type="journal article" date="2014" name="Front. Microbiol.">
        <title>High frequency of phylogenetically diverse reductive dehalogenase-homologous genes in deep subseafloor sedimentary metagenomes.</title>
        <authorList>
            <person name="Kawai M."/>
            <person name="Futagami T."/>
            <person name="Toyoda A."/>
            <person name="Takaki Y."/>
            <person name="Nishi S."/>
            <person name="Hori S."/>
            <person name="Arai W."/>
            <person name="Tsubouchi T."/>
            <person name="Morono Y."/>
            <person name="Uchiyama I."/>
            <person name="Ito T."/>
            <person name="Fujiyama A."/>
            <person name="Inagaki F."/>
            <person name="Takami H."/>
        </authorList>
    </citation>
    <scope>NUCLEOTIDE SEQUENCE</scope>
    <source>
        <strain evidence="3">Expedition CK06-06</strain>
    </source>
</reference>
<evidence type="ECO:0000259" key="2">
    <source>
        <dbReference type="Pfam" id="PF10145"/>
    </source>
</evidence>
<feature type="non-terminal residue" evidence="3">
    <location>
        <position position="272"/>
    </location>
</feature>
<dbReference type="Pfam" id="PF10145">
    <property type="entry name" value="PhageMin_Tail"/>
    <property type="match status" value="1"/>
</dbReference>
<keyword evidence="1" id="KW-1188">Viral release from host cell</keyword>
<dbReference type="EMBL" id="BARW01004643">
    <property type="protein sequence ID" value="GAI65250.1"/>
    <property type="molecule type" value="Genomic_DNA"/>
</dbReference>
<comment type="caution">
    <text evidence="3">The sequence shown here is derived from an EMBL/GenBank/DDBJ whole genome shotgun (WGS) entry which is preliminary data.</text>
</comment>